<reference evidence="2 3" key="1">
    <citation type="journal article" date="2022" name="Mar. Drugs">
        <title>Bioassay-Guided Fractionation Leads to the Detection of Cholic Acid Generated by the Rare Thalassomonas sp.</title>
        <authorList>
            <person name="Pheiffer F."/>
            <person name="Schneider Y.K."/>
            <person name="Hansen E.H."/>
            <person name="Andersen J.H."/>
            <person name="Isaksson J."/>
            <person name="Busche T."/>
            <person name="R C."/>
            <person name="Kalinowski J."/>
            <person name="Zyl L.V."/>
            <person name="Trindade M."/>
        </authorList>
    </citation>
    <scope>NUCLEOTIDE SEQUENCE [LARGE SCALE GENOMIC DNA]</scope>
    <source>
        <strain evidence="2 3">A5K-61T</strain>
    </source>
</reference>
<feature type="compositionally biased region" description="Polar residues" evidence="1">
    <location>
        <begin position="1"/>
        <end position="17"/>
    </location>
</feature>
<feature type="compositionally biased region" description="Basic and acidic residues" evidence="1">
    <location>
        <begin position="19"/>
        <end position="38"/>
    </location>
</feature>
<dbReference type="EMBL" id="CP059693">
    <property type="protein sequence ID" value="WDE10828.1"/>
    <property type="molecule type" value="Genomic_DNA"/>
</dbReference>
<evidence type="ECO:0000256" key="1">
    <source>
        <dbReference type="SAM" id="MobiDB-lite"/>
    </source>
</evidence>
<dbReference type="RefSeq" id="WP_274050890.1">
    <property type="nucleotide sequence ID" value="NZ_CP059693.1"/>
</dbReference>
<organism evidence="2 3">
    <name type="scientific">Thalassomonas haliotis</name>
    <dbReference type="NCBI Taxonomy" id="485448"/>
    <lineage>
        <taxon>Bacteria</taxon>
        <taxon>Pseudomonadati</taxon>
        <taxon>Pseudomonadota</taxon>
        <taxon>Gammaproteobacteria</taxon>
        <taxon>Alteromonadales</taxon>
        <taxon>Colwelliaceae</taxon>
        <taxon>Thalassomonas</taxon>
    </lineage>
</organism>
<proteinExistence type="predicted"/>
<gene>
    <name evidence="2" type="ORF">H3N35_21665</name>
</gene>
<evidence type="ECO:0000313" key="2">
    <source>
        <dbReference type="EMBL" id="WDE10828.1"/>
    </source>
</evidence>
<protein>
    <submittedName>
        <fullName evidence="2">Uncharacterized protein</fullName>
    </submittedName>
</protein>
<evidence type="ECO:0000313" key="3">
    <source>
        <dbReference type="Proteomes" id="UP001215231"/>
    </source>
</evidence>
<keyword evidence="3" id="KW-1185">Reference proteome</keyword>
<accession>A0ABY7VB77</accession>
<name>A0ABY7VB77_9GAMM</name>
<feature type="region of interest" description="Disordered" evidence="1">
    <location>
        <begin position="1"/>
        <end position="38"/>
    </location>
</feature>
<sequence>MKTPTDKTGTGPHNQADNAKADTAAEVKGGGKDDSKNAEQKAVSVEVLALTNDFNSFSLDCAFLCEAFAAIANVQPSIDGYPLHGFNRYGLWIKEQVANFDERIEKLQEHIREFHR</sequence>
<dbReference type="Proteomes" id="UP001215231">
    <property type="component" value="Chromosome"/>
</dbReference>